<sequence length="98" mass="11060">MRSCVGTWREPKLGSEARRHVDSMPPPGVVRPSYDAVAERCIHHLVEEDCSGFRVLYVGSKRKPPSFYNCQCFLRLVSDTSAWLSGVQCPPPCCMWNS</sequence>
<dbReference type="EMBL" id="KN833007">
    <property type="protein sequence ID" value="KIM79847.1"/>
    <property type="molecule type" value="Genomic_DNA"/>
</dbReference>
<dbReference type="AlphaFoldDB" id="A0A0C3BR93"/>
<organism evidence="1 2">
    <name type="scientific">Piloderma croceum (strain F 1598)</name>
    <dbReference type="NCBI Taxonomy" id="765440"/>
    <lineage>
        <taxon>Eukaryota</taxon>
        <taxon>Fungi</taxon>
        <taxon>Dikarya</taxon>
        <taxon>Basidiomycota</taxon>
        <taxon>Agaricomycotina</taxon>
        <taxon>Agaricomycetes</taxon>
        <taxon>Agaricomycetidae</taxon>
        <taxon>Atheliales</taxon>
        <taxon>Atheliaceae</taxon>
        <taxon>Piloderma</taxon>
    </lineage>
</organism>
<evidence type="ECO:0000313" key="1">
    <source>
        <dbReference type="EMBL" id="KIM79847.1"/>
    </source>
</evidence>
<keyword evidence="2" id="KW-1185">Reference proteome</keyword>
<reference evidence="2" key="2">
    <citation type="submission" date="2015-01" db="EMBL/GenBank/DDBJ databases">
        <title>Evolutionary Origins and Diversification of the Mycorrhizal Mutualists.</title>
        <authorList>
            <consortium name="DOE Joint Genome Institute"/>
            <consortium name="Mycorrhizal Genomics Consortium"/>
            <person name="Kohler A."/>
            <person name="Kuo A."/>
            <person name="Nagy L.G."/>
            <person name="Floudas D."/>
            <person name="Copeland A."/>
            <person name="Barry K.W."/>
            <person name="Cichocki N."/>
            <person name="Veneault-Fourrey C."/>
            <person name="LaButti K."/>
            <person name="Lindquist E.A."/>
            <person name="Lipzen A."/>
            <person name="Lundell T."/>
            <person name="Morin E."/>
            <person name="Murat C."/>
            <person name="Riley R."/>
            <person name="Ohm R."/>
            <person name="Sun H."/>
            <person name="Tunlid A."/>
            <person name="Henrissat B."/>
            <person name="Grigoriev I.V."/>
            <person name="Hibbett D.S."/>
            <person name="Martin F."/>
        </authorList>
    </citation>
    <scope>NUCLEOTIDE SEQUENCE [LARGE SCALE GENOMIC DNA]</scope>
    <source>
        <strain evidence="2">F 1598</strain>
    </source>
</reference>
<name>A0A0C3BR93_PILCF</name>
<gene>
    <name evidence="1" type="ORF">PILCRDRAFT_547016</name>
</gene>
<dbReference type="HOGENOM" id="CLU_2334413_0_0_1"/>
<proteinExistence type="predicted"/>
<accession>A0A0C3BR93</accession>
<protein>
    <submittedName>
        <fullName evidence="1">Uncharacterized protein</fullName>
    </submittedName>
</protein>
<dbReference type="InParanoid" id="A0A0C3BR93"/>
<dbReference type="Proteomes" id="UP000054166">
    <property type="component" value="Unassembled WGS sequence"/>
</dbReference>
<evidence type="ECO:0000313" key="2">
    <source>
        <dbReference type="Proteomes" id="UP000054166"/>
    </source>
</evidence>
<reference evidence="1 2" key="1">
    <citation type="submission" date="2014-04" db="EMBL/GenBank/DDBJ databases">
        <authorList>
            <consortium name="DOE Joint Genome Institute"/>
            <person name="Kuo A."/>
            <person name="Tarkka M."/>
            <person name="Buscot F."/>
            <person name="Kohler A."/>
            <person name="Nagy L.G."/>
            <person name="Floudas D."/>
            <person name="Copeland A."/>
            <person name="Barry K.W."/>
            <person name="Cichocki N."/>
            <person name="Veneault-Fourrey C."/>
            <person name="LaButti K."/>
            <person name="Lindquist E.A."/>
            <person name="Lipzen A."/>
            <person name="Lundell T."/>
            <person name="Morin E."/>
            <person name="Murat C."/>
            <person name="Sun H."/>
            <person name="Tunlid A."/>
            <person name="Henrissat B."/>
            <person name="Grigoriev I.V."/>
            <person name="Hibbett D.S."/>
            <person name="Martin F."/>
            <person name="Nordberg H.P."/>
            <person name="Cantor M.N."/>
            <person name="Hua S.X."/>
        </authorList>
    </citation>
    <scope>NUCLEOTIDE SEQUENCE [LARGE SCALE GENOMIC DNA]</scope>
    <source>
        <strain evidence="1 2">F 1598</strain>
    </source>
</reference>